<keyword evidence="1" id="KW-0732">Signal</keyword>
<sequence length="252" mass="29440">MKRKNKIFISLALICGVMISSLMMKNSSTEVFLNITEEQPIFRVEREDKSISLTIDINWAETDYLYSILEVLDKYNVKGTFFIMGGWVNYTPENKEKLLKIYKEGHEIASHSYIHPIFTKIGKDRIKEELDKTDKIIEETIGIKPKLFRFPSGEYNEQSFNTVTTLGYKCIQWDADSVDWKQLGSEVEYQRVMKKVKPGSILLFHNNAKYTPDNLDRIINKLQADGYNFIPVGDLIYNENYYIDETGEQRKK</sequence>
<dbReference type="Gene3D" id="3.20.20.370">
    <property type="entry name" value="Glycoside hydrolase/deacetylase"/>
    <property type="match status" value="1"/>
</dbReference>
<dbReference type="GO" id="GO:0016020">
    <property type="term" value="C:membrane"/>
    <property type="evidence" value="ECO:0007669"/>
    <property type="project" value="TreeGrafter"/>
</dbReference>
<dbReference type="InterPro" id="IPR011330">
    <property type="entry name" value="Glyco_hydro/deAcase_b/a-brl"/>
</dbReference>
<dbReference type="EMBL" id="FNJM01000010">
    <property type="protein sequence ID" value="SDP64939.1"/>
    <property type="molecule type" value="Genomic_DNA"/>
</dbReference>
<dbReference type="GO" id="GO:0005975">
    <property type="term" value="P:carbohydrate metabolic process"/>
    <property type="evidence" value="ECO:0007669"/>
    <property type="project" value="InterPro"/>
</dbReference>
<dbReference type="AlphaFoldDB" id="A0A1H0UFJ5"/>
<dbReference type="OrthoDB" id="9806342at2"/>
<dbReference type="Proteomes" id="UP000198597">
    <property type="component" value="Unassembled WGS sequence"/>
</dbReference>
<reference evidence="2 3" key="1">
    <citation type="submission" date="2016-10" db="EMBL/GenBank/DDBJ databases">
        <authorList>
            <person name="de Groot N.N."/>
        </authorList>
    </citation>
    <scope>NUCLEOTIDE SEQUENCE [LARGE SCALE GENOMIC DNA]</scope>
    <source>
        <strain evidence="2 3">DSM 12272</strain>
    </source>
</reference>
<organism evidence="2 3">
    <name type="scientific">Clostridium gasigenes</name>
    <dbReference type="NCBI Taxonomy" id="94869"/>
    <lineage>
        <taxon>Bacteria</taxon>
        <taxon>Bacillati</taxon>
        <taxon>Bacillota</taxon>
        <taxon>Clostridia</taxon>
        <taxon>Eubacteriales</taxon>
        <taxon>Clostridiaceae</taxon>
        <taxon>Clostridium</taxon>
    </lineage>
</organism>
<evidence type="ECO:0000313" key="3">
    <source>
        <dbReference type="Proteomes" id="UP000198597"/>
    </source>
</evidence>
<dbReference type="RefSeq" id="WP_089971429.1">
    <property type="nucleotide sequence ID" value="NZ_CP071376.1"/>
</dbReference>
<dbReference type="SUPFAM" id="SSF88713">
    <property type="entry name" value="Glycoside hydrolase/deacetylase"/>
    <property type="match status" value="1"/>
</dbReference>
<gene>
    <name evidence="2" type="ORF">SAMN04488529_110104</name>
</gene>
<protein>
    <submittedName>
        <fullName evidence="2">Polysaccharide deacetylase family sporulation protein PdaB</fullName>
    </submittedName>
</protein>
<dbReference type="InterPro" id="IPR002509">
    <property type="entry name" value="NODB_dom"/>
</dbReference>
<evidence type="ECO:0000256" key="1">
    <source>
        <dbReference type="SAM" id="SignalP"/>
    </source>
</evidence>
<feature type="chain" id="PRO_5039529230" evidence="1">
    <location>
        <begin position="25"/>
        <end position="252"/>
    </location>
</feature>
<dbReference type="PANTHER" id="PTHR10587">
    <property type="entry name" value="GLYCOSYL TRANSFERASE-RELATED"/>
    <property type="match status" value="1"/>
</dbReference>
<dbReference type="GeneID" id="65310718"/>
<dbReference type="PANTHER" id="PTHR10587:SF128">
    <property type="entry name" value="POLYSACCHARIDE DEACETYLASE PDAB-RELATED"/>
    <property type="match status" value="1"/>
</dbReference>
<dbReference type="Pfam" id="PF01522">
    <property type="entry name" value="Polysacc_deac_1"/>
    <property type="match status" value="1"/>
</dbReference>
<name>A0A1H0UFJ5_9CLOT</name>
<dbReference type="STRING" id="94869.SAMN04488529_110104"/>
<dbReference type="PROSITE" id="PS51677">
    <property type="entry name" value="NODB"/>
    <property type="match status" value="1"/>
</dbReference>
<evidence type="ECO:0000313" key="2">
    <source>
        <dbReference type="EMBL" id="SDP64939.1"/>
    </source>
</evidence>
<keyword evidence="3" id="KW-1185">Reference proteome</keyword>
<accession>A0A1H0UFJ5</accession>
<dbReference type="GO" id="GO:0016810">
    <property type="term" value="F:hydrolase activity, acting on carbon-nitrogen (but not peptide) bonds"/>
    <property type="evidence" value="ECO:0007669"/>
    <property type="project" value="InterPro"/>
</dbReference>
<dbReference type="InterPro" id="IPR050248">
    <property type="entry name" value="Polysacc_deacetylase_ArnD"/>
</dbReference>
<proteinExistence type="predicted"/>
<feature type="signal peptide" evidence="1">
    <location>
        <begin position="1"/>
        <end position="24"/>
    </location>
</feature>